<proteinExistence type="predicted"/>
<gene>
    <name evidence="1" type="primary">dgkA_2</name>
    <name evidence="1" type="ORF">NCTC12475_01767</name>
</gene>
<reference evidence="1 2" key="1">
    <citation type="submission" date="2018-06" db="EMBL/GenBank/DDBJ databases">
        <authorList>
            <consortium name="Pathogen Informatics"/>
            <person name="Doyle S."/>
        </authorList>
    </citation>
    <scope>NUCLEOTIDE SEQUENCE [LARGE SCALE GENOMIC DNA]</scope>
    <source>
        <strain evidence="1 2">NCTC12475</strain>
    </source>
</reference>
<evidence type="ECO:0000313" key="1">
    <source>
        <dbReference type="EMBL" id="SUX11538.1"/>
    </source>
</evidence>
<sequence length="171" mass="19873">MQTNKMSNLSMNNFDFNFKTSSGDNISLSMYDNKSMNLKSSKDGNSRLTEFTLTHEYGYNFKYEGNGIDQNDIKEINEALSKIKPMMEKFLQNVKDGEKFGNSNYTNLANEIKNMLPEIKNENHKNMVSDNVLKLFDKLLKQNKADENMLKNANKLFENLLQRFDSFSLYV</sequence>
<dbReference type="RefSeq" id="WP_089182258.1">
    <property type="nucleotide sequence ID" value="NZ_CP043427.1"/>
</dbReference>
<dbReference type="AlphaFoldDB" id="A0A381DLM1"/>
<name>A0A381DLM1_9BACT</name>
<keyword evidence="1" id="KW-0418">Kinase</keyword>
<dbReference type="GO" id="GO:0004143">
    <property type="term" value="F:ATP-dependent diacylglycerol kinase activity"/>
    <property type="evidence" value="ECO:0007669"/>
    <property type="project" value="UniProtKB-EC"/>
</dbReference>
<dbReference type="STRING" id="32024.GCA_000788295_00507"/>
<accession>A0A381DLM1</accession>
<keyword evidence="1" id="KW-0808">Transferase</keyword>
<dbReference type="EC" id="2.7.1.107" evidence="1"/>
<dbReference type="GeneID" id="93090405"/>
<organism evidence="1 2">
    <name type="scientific">Campylobacter sputorum subsp. sputorum</name>
    <dbReference type="NCBI Taxonomy" id="32024"/>
    <lineage>
        <taxon>Bacteria</taxon>
        <taxon>Pseudomonadati</taxon>
        <taxon>Campylobacterota</taxon>
        <taxon>Epsilonproteobacteria</taxon>
        <taxon>Campylobacterales</taxon>
        <taxon>Campylobacteraceae</taxon>
        <taxon>Campylobacter</taxon>
    </lineage>
</organism>
<dbReference type="OrthoDB" id="5360545at2"/>
<dbReference type="Proteomes" id="UP000254920">
    <property type="component" value="Unassembled WGS sequence"/>
</dbReference>
<dbReference type="EMBL" id="UFVD01000001">
    <property type="protein sequence ID" value="SUX11538.1"/>
    <property type="molecule type" value="Genomic_DNA"/>
</dbReference>
<evidence type="ECO:0000313" key="2">
    <source>
        <dbReference type="Proteomes" id="UP000254920"/>
    </source>
</evidence>
<protein>
    <submittedName>
        <fullName evidence="1">Diacylglycerol kinase</fullName>
        <ecNumber evidence="1">2.7.1.107</ecNumber>
    </submittedName>
</protein>
<keyword evidence="2" id="KW-1185">Reference proteome</keyword>